<reference evidence="1 2" key="1">
    <citation type="submission" date="2017-02" db="EMBL/GenBank/DDBJ databases">
        <title>The new phylogeny of genus Mycobacterium.</title>
        <authorList>
            <person name="Tortoli E."/>
            <person name="Trovato A."/>
            <person name="Cirillo D.M."/>
        </authorList>
    </citation>
    <scope>NUCLEOTIDE SEQUENCE [LARGE SCALE GENOMIC DNA]</scope>
    <source>
        <strain evidence="1 2">DSM 45578</strain>
    </source>
</reference>
<sequence>MIDRAKALASLPQGLQDELFDEYDDIVRNYREGRWKASGLDGGRFSEVAYNVLLGITTGTFPANANKPSNFKAKCDAFATDNQKYPPANSPHSARVLIPRILAVLYDVRNNRNVGHIGGDVPSNHMDAELVLHCSQWVMAEFVRIFHGLSVVNATATVAALVERTVPTIWEVGNKKRVLKTDLPLADKTLLLLYSTTGPVQDKVLADWLEQPRLDNYKRVLRALHKAKWVEYSTDGSVTLSPTGTGEVEDRLL</sequence>
<dbReference type="OrthoDB" id="494805at2"/>
<dbReference type="Proteomes" id="UP000192366">
    <property type="component" value="Unassembled WGS sequence"/>
</dbReference>
<evidence type="ECO:0000313" key="1">
    <source>
        <dbReference type="EMBL" id="ORA01992.1"/>
    </source>
</evidence>
<gene>
    <name evidence="1" type="ORF">BST17_25620</name>
</gene>
<comment type="caution">
    <text evidence="1">The sequence shown here is derived from an EMBL/GenBank/DDBJ whole genome shotgun (WGS) entry which is preliminary data.</text>
</comment>
<name>A0A1W9YQ00_MYCBA</name>
<evidence type="ECO:0000313" key="2">
    <source>
        <dbReference type="Proteomes" id="UP000192366"/>
    </source>
</evidence>
<accession>A0A1W9YQ00</accession>
<protein>
    <submittedName>
        <fullName evidence="1">Uncharacterized protein</fullName>
    </submittedName>
</protein>
<proteinExistence type="predicted"/>
<dbReference type="RefSeq" id="WP_133053598.1">
    <property type="nucleotide sequence ID" value="NZ_JACKVM010000005.1"/>
</dbReference>
<dbReference type="EMBL" id="MVHJ01000036">
    <property type="protein sequence ID" value="ORA01992.1"/>
    <property type="molecule type" value="Genomic_DNA"/>
</dbReference>
<dbReference type="STRING" id="564198.BST17_25620"/>
<organism evidence="1 2">
    <name type="scientific">Mycolicibacterium bacteremicum</name>
    <name type="common">Mycobacterium bacteremicum</name>
    <dbReference type="NCBI Taxonomy" id="564198"/>
    <lineage>
        <taxon>Bacteria</taxon>
        <taxon>Bacillati</taxon>
        <taxon>Actinomycetota</taxon>
        <taxon>Actinomycetes</taxon>
        <taxon>Mycobacteriales</taxon>
        <taxon>Mycobacteriaceae</taxon>
        <taxon>Mycolicibacterium</taxon>
    </lineage>
</organism>
<dbReference type="AlphaFoldDB" id="A0A1W9YQ00"/>
<keyword evidence="2" id="KW-1185">Reference proteome</keyword>